<organism evidence="3 4">
    <name type="scientific">Flavobacterium rakeshii</name>
    <dbReference type="NCBI Taxonomy" id="1038845"/>
    <lineage>
        <taxon>Bacteria</taxon>
        <taxon>Pseudomonadati</taxon>
        <taxon>Bacteroidota</taxon>
        <taxon>Flavobacteriia</taxon>
        <taxon>Flavobacteriales</taxon>
        <taxon>Flavobacteriaceae</taxon>
        <taxon>Flavobacterium</taxon>
    </lineage>
</organism>
<accession>A0A6N8H7K8</accession>
<dbReference type="OrthoDB" id="1143459at2"/>
<feature type="chain" id="PRO_5026910290" evidence="1">
    <location>
        <begin position="20"/>
        <end position="141"/>
    </location>
</feature>
<dbReference type="Pfam" id="PF09832">
    <property type="entry name" value="DUF2059"/>
    <property type="match status" value="1"/>
</dbReference>
<evidence type="ECO:0000313" key="3">
    <source>
        <dbReference type="EMBL" id="MUV02594.1"/>
    </source>
</evidence>
<protein>
    <submittedName>
        <fullName evidence="3">DUF2059 domain-containing protein</fullName>
    </submittedName>
</protein>
<dbReference type="Proteomes" id="UP000433945">
    <property type="component" value="Unassembled WGS sequence"/>
</dbReference>
<evidence type="ECO:0000259" key="2">
    <source>
        <dbReference type="Pfam" id="PF09832"/>
    </source>
</evidence>
<name>A0A6N8H7K8_9FLAO</name>
<keyword evidence="1" id="KW-0732">Signal</keyword>
<dbReference type="RefSeq" id="WP_157481578.1">
    <property type="nucleotide sequence ID" value="NZ_WOWP01000011.1"/>
</dbReference>
<dbReference type="AlphaFoldDB" id="A0A6N8H7K8"/>
<proteinExistence type="predicted"/>
<comment type="caution">
    <text evidence="3">The sequence shown here is derived from an EMBL/GenBank/DDBJ whole genome shotgun (WGS) entry which is preliminary data.</text>
</comment>
<gene>
    <name evidence="3" type="ORF">GN157_02625</name>
</gene>
<evidence type="ECO:0000256" key="1">
    <source>
        <dbReference type="SAM" id="SignalP"/>
    </source>
</evidence>
<feature type="domain" description="DUF2059" evidence="2">
    <location>
        <begin position="81"/>
        <end position="110"/>
    </location>
</feature>
<dbReference type="EMBL" id="WOWP01000011">
    <property type="protein sequence ID" value="MUV02594.1"/>
    <property type="molecule type" value="Genomic_DNA"/>
</dbReference>
<keyword evidence="4" id="KW-1185">Reference proteome</keyword>
<sequence>MKKILYTVLLLSVTLFAEAQDNDFKKDVKQLIKLMGVPEQVEYTREDEILSVSPENEEIFTKQLDSLLLVYNEKVELHFLEKYTHDEVKEIIRFYETPLGKKLTKENRGYISAYNEAKHMYYELQGEILYFIKTGRYKEKE</sequence>
<dbReference type="InterPro" id="IPR018637">
    <property type="entry name" value="DUF2059"/>
</dbReference>
<reference evidence="3 4" key="1">
    <citation type="submission" date="2019-12" db="EMBL/GenBank/DDBJ databases">
        <authorList>
            <person name="Sun J.-Q."/>
        </authorList>
    </citation>
    <scope>NUCLEOTIDE SEQUENCE [LARGE SCALE GENOMIC DNA]</scope>
    <source>
        <strain evidence="3 4">JCM 17928</strain>
    </source>
</reference>
<evidence type="ECO:0000313" key="4">
    <source>
        <dbReference type="Proteomes" id="UP000433945"/>
    </source>
</evidence>
<feature type="signal peptide" evidence="1">
    <location>
        <begin position="1"/>
        <end position="19"/>
    </location>
</feature>